<dbReference type="Gene3D" id="3.10.100.10">
    <property type="entry name" value="Mannose-Binding Protein A, subunit A"/>
    <property type="match status" value="1"/>
</dbReference>
<reference evidence="3" key="2">
    <citation type="submission" date="2025-08" db="UniProtKB">
        <authorList>
            <consortium name="Ensembl"/>
        </authorList>
    </citation>
    <scope>IDENTIFICATION</scope>
</reference>
<dbReference type="InterPro" id="IPR016187">
    <property type="entry name" value="CTDL_fold"/>
</dbReference>
<evidence type="ECO:0000259" key="2">
    <source>
        <dbReference type="PROSITE" id="PS50041"/>
    </source>
</evidence>
<name>A0A3P9CYE8_9CICH</name>
<dbReference type="PROSITE" id="PS50041">
    <property type="entry name" value="C_TYPE_LECTIN_2"/>
    <property type="match status" value="1"/>
</dbReference>
<proteinExistence type="predicted"/>
<accession>A0A3P9CYE8</accession>
<dbReference type="InterPro" id="IPR016186">
    <property type="entry name" value="C-type_lectin-like/link_sf"/>
</dbReference>
<feature type="signal peptide" evidence="1">
    <location>
        <begin position="1"/>
        <end position="22"/>
    </location>
</feature>
<evidence type="ECO:0000313" key="3">
    <source>
        <dbReference type="Ensembl" id="ENSMZEP00005027022.1"/>
    </source>
</evidence>
<dbReference type="InterPro" id="IPR001304">
    <property type="entry name" value="C-type_lectin-like"/>
</dbReference>
<dbReference type="Proteomes" id="UP000265160">
    <property type="component" value="LG7"/>
</dbReference>
<keyword evidence="1" id="KW-0732">Signal</keyword>
<dbReference type="PANTHER" id="PTHR22803">
    <property type="entry name" value="MANNOSE, PHOSPHOLIPASE, LECTIN RECEPTOR RELATED"/>
    <property type="match status" value="1"/>
</dbReference>
<sequence length="136" mass="15163">KVLLSFVRFFIKFTLFSLSVTSLQCPPGWIAIGGSCYIVRRTGLTWSDALHRCSDLAAGSHLANLKSLEDLFFISSYLLSQNNLLLLWTGLNDQQVSYQTIYGATASSGSDRLFCRESVSLVCFWPTLHQKEETSG</sequence>
<dbReference type="Pfam" id="PF05473">
    <property type="entry name" value="UL45"/>
    <property type="match status" value="1"/>
</dbReference>
<keyword evidence="4" id="KW-1185">Reference proteome</keyword>
<reference evidence="3" key="3">
    <citation type="submission" date="2025-09" db="UniProtKB">
        <authorList>
            <consortium name="Ensembl"/>
        </authorList>
    </citation>
    <scope>IDENTIFICATION</scope>
</reference>
<feature type="domain" description="C-type lectin" evidence="2">
    <location>
        <begin position="32"/>
        <end position="93"/>
    </location>
</feature>
<feature type="chain" id="PRO_5018225412" description="C-type lectin domain-containing protein" evidence="1">
    <location>
        <begin position="23"/>
        <end position="136"/>
    </location>
</feature>
<evidence type="ECO:0000313" key="4">
    <source>
        <dbReference type="Proteomes" id="UP000265160"/>
    </source>
</evidence>
<dbReference type="AlphaFoldDB" id="A0A3P9CYE8"/>
<dbReference type="InterPro" id="IPR050111">
    <property type="entry name" value="C-type_lectin/snaclec_domain"/>
</dbReference>
<dbReference type="SUPFAM" id="SSF56436">
    <property type="entry name" value="C-type lectin-like"/>
    <property type="match status" value="1"/>
</dbReference>
<reference evidence="3 4" key="1">
    <citation type="journal article" date="2014" name="Nature">
        <title>The genomic substrate for adaptive radiation in African cichlid fish.</title>
        <authorList>
            <person name="Brawand D."/>
            <person name="Wagner C.E."/>
            <person name="Li Y.I."/>
            <person name="Malinsky M."/>
            <person name="Keller I."/>
            <person name="Fan S."/>
            <person name="Simakov O."/>
            <person name="Ng A.Y."/>
            <person name="Lim Z.W."/>
            <person name="Bezault E."/>
            <person name="Turner-Maier J."/>
            <person name="Johnson J."/>
            <person name="Alcazar R."/>
            <person name="Noh H.J."/>
            <person name="Russell P."/>
            <person name="Aken B."/>
            <person name="Alfoldi J."/>
            <person name="Amemiya C."/>
            <person name="Azzouzi N."/>
            <person name="Baroiller J.F."/>
            <person name="Barloy-Hubler F."/>
            <person name="Berlin A."/>
            <person name="Bloomquist R."/>
            <person name="Carleton K.L."/>
            <person name="Conte M.A."/>
            <person name="D'Cotta H."/>
            <person name="Eshel O."/>
            <person name="Gaffney L."/>
            <person name="Galibert F."/>
            <person name="Gante H.F."/>
            <person name="Gnerre S."/>
            <person name="Greuter L."/>
            <person name="Guyon R."/>
            <person name="Haddad N.S."/>
            <person name="Haerty W."/>
            <person name="Harris R.M."/>
            <person name="Hofmann H.A."/>
            <person name="Hourlier T."/>
            <person name="Hulata G."/>
            <person name="Jaffe D.B."/>
            <person name="Lara M."/>
            <person name="Lee A.P."/>
            <person name="MacCallum I."/>
            <person name="Mwaiko S."/>
            <person name="Nikaido M."/>
            <person name="Nishihara H."/>
            <person name="Ozouf-Costaz C."/>
            <person name="Penman D.J."/>
            <person name="Przybylski D."/>
            <person name="Rakotomanga M."/>
            <person name="Renn S.C.P."/>
            <person name="Ribeiro F.J."/>
            <person name="Ron M."/>
            <person name="Salzburger W."/>
            <person name="Sanchez-Pulido L."/>
            <person name="Santos M.E."/>
            <person name="Searle S."/>
            <person name="Sharpe T."/>
            <person name="Swofford R."/>
            <person name="Tan F.J."/>
            <person name="Williams L."/>
            <person name="Young S."/>
            <person name="Yin S."/>
            <person name="Okada N."/>
            <person name="Kocher T.D."/>
            <person name="Miska E.A."/>
            <person name="Lander E.S."/>
            <person name="Venkatesh B."/>
            <person name="Fernald R.D."/>
            <person name="Meyer A."/>
            <person name="Ponting C.P."/>
            <person name="Streelman J.T."/>
            <person name="Lindblad-Toh K."/>
            <person name="Seehausen O."/>
            <person name="Di Palma F."/>
        </authorList>
    </citation>
    <scope>NUCLEOTIDE SEQUENCE</scope>
</reference>
<protein>
    <recommendedName>
        <fullName evidence="2">C-type lectin domain-containing protein</fullName>
    </recommendedName>
</protein>
<organism evidence="3 4">
    <name type="scientific">Maylandia zebra</name>
    <name type="common">zebra mbuna</name>
    <dbReference type="NCBI Taxonomy" id="106582"/>
    <lineage>
        <taxon>Eukaryota</taxon>
        <taxon>Metazoa</taxon>
        <taxon>Chordata</taxon>
        <taxon>Craniata</taxon>
        <taxon>Vertebrata</taxon>
        <taxon>Euteleostomi</taxon>
        <taxon>Actinopterygii</taxon>
        <taxon>Neopterygii</taxon>
        <taxon>Teleostei</taxon>
        <taxon>Neoteleostei</taxon>
        <taxon>Acanthomorphata</taxon>
        <taxon>Ovalentaria</taxon>
        <taxon>Cichlomorphae</taxon>
        <taxon>Cichliformes</taxon>
        <taxon>Cichlidae</taxon>
        <taxon>African cichlids</taxon>
        <taxon>Pseudocrenilabrinae</taxon>
        <taxon>Haplochromini</taxon>
        <taxon>Maylandia</taxon>
        <taxon>Maylandia zebra complex</taxon>
    </lineage>
</organism>
<evidence type="ECO:0000256" key="1">
    <source>
        <dbReference type="SAM" id="SignalP"/>
    </source>
</evidence>
<dbReference type="GeneTree" id="ENSGT00940000177018"/>
<dbReference type="Ensembl" id="ENSMZET00005027888.1">
    <property type="protein sequence ID" value="ENSMZEP00005027022.1"/>
    <property type="gene ID" value="ENSMZEG00005020153.1"/>
</dbReference>